<gene>
    <name evidence="1" type="ORF">CPB83DRAFT_553678</name>
</gene>
<dbReference type="Proteomes" id="UP000807306">
    <property type="component" value="Unassembled WGS sequence"/>
</dbReference>
<proteinExistence type="predicted"/>
<organism evidence="1 2">
    <name type="scientific">Crepidotus variabilis</name>
    <dbReference type="NCBI Taxonomy" id="179855"/>
    <lineage>
        <taxon>Eukaryota</taxon>
        <taxon>Fungi</taxon>
        <taxon>Dikarya</taxon>
        <taxon>Basidiomycota</taxon>
        <taxon>Agaricomycotina</taxon>
        <taxon>Agaricomycetes</taxon>
        <taxon>Agaricomycetidae</taxon>
        <taxon>Agaricales</taxon>
        <taxon>Agaricineae</taxon>
        <taxon>Crepidotaceae</taxon>
        <taxon>Crepidotus</taxon>
    </lineage>
</organism>
<accession>A0A9P6EA91</accession>
<evidence type="ECO:0000313" key="2">
    <source>
        <dbReference type="Proteomes" id="UP000807306"/>
    </source>
</evidence>
<reference evidence="1" key="1">
    <citation type="submission" date="2020-11" db="EMBL/GenBank/DDBJ databases">
        <authorList>
            <consortium name="DOE Joint Genome Institute"/>
            <person name="Ahrendt S."/>
            <person name="Riley R."/>
            <person name="Andreopoulos W."/>
            <person name="Labutti K."/>
            <person name="Pangilinan J."/>
            <person name="Ruiz-Duenas F.J."/>
            <person name="Barrasa J.M."/>
            <person name="Sanchez-Garcia M."/>
            <person name="Camarero S."/>
            <person name="Miyauchi S."/>
            <person name="Serrano A."/>
            <person name="Linde D."/>
            <person name="Babiker R."/>
            <person name="Drula E."/>
            <person name="Ayuso-Fernandez I."/>
            <person name="Pacheco R."/>
            <person name="Padilla G."/>
            <person name="Ferreira P."/>
            <person name="Barriuso J."/>
            <person name="Kellner H."/>
            <person name="Castanera R."/>
            <person name="Alfaro M."/>
            <person name="Ramirez L."/>
            <person name="Pisabarro A.G."/>
            <person name="Kuo A."/>
            <person name="Tritt A."/>
            <person name="Lipzen A."/>
            <person name="He G."/>
            <person name="Yan M."/>
            <person name="Ng V."/>
            <person name="Cullen D."/>
            <person name="Martin F."/>
            <person name="Rosso M.-N."/>
            <person name="Henrissat B."/>
            <person name="Hibbett D."/>
            <person name="Martinez A.T."/>
            <person name="Grigoriev I.V."/>
        </authorList>
    </citation>
    <scope>NUCLEOTIDE SEQUENCE</scope>
    <source>
        <strain evidence="1">CBS 506.95</strain>
    </source>
</reference>
<protein>
    <submittedName>
        <fullName evidence="1">Uncharacterized protein</fullName>
    </submittedName>
</protein>
<comment type="caution">
    <text evidence="1">The sequence shown here is derived from an EMBL/GenBank/DDBJ whole genome shotgun (WGS) entry which is preliminary data.</text>
</comment>
<keyword evidence="2" id="KW-1185">Reference proteome</keyword>
<dbReference type="AlphaFoldDB" id="A0A9P6EA91"/>
<name>A0A9P6EA91_9AGAR</name>
<evidence type="ECO:0000313" key="1">
    <source>
        <dbReference type="EMBL" id="KAF9525367.1"/>
    </source>
</evidence>
<dbReference type="EMBL" id="MU157885">
    <property type="protein sequence ID" value="KAF9525367.1"/>
    <property type="molecule type" value="Genomic_DNA"/>
</dbReference>
<sequence>MVENVISSPPLSRSSKALYVSRMSVEALNGQPVAASRPISCIRCQLLQLKVEGLLGSGDSSHCLLQILVMEVEGSNDTSHQVPRQRLKELDFSDEQIVLSGLRVNNFMIDSVPRFWDSVLIQYADFEGPGLQRTRKHIP</sequence>